<evidence type="ECO:0000313" key="2">
    <source>
        <dbReference type="Proteomes" id="UP000298246"/>
    </source>
</evidence>
<dbReference type="OrthoDB" id="1652387at2"/>
<protein>
    <submittedName>
        <fullName evidence="1">CxxH/CxxC protein</fullName>
    </submittedName>
</protein>
<proteinExistence type="predicted"/>
<gene>
    <name evidence="1" type="ORF">B5M42_18695</name>
</gene>
<comment type="caution">
    <text evidence="1">The sequence shown here is derived from an EMBL/GenBank/DDBJ whole genome shotgun (WGS) entry which is preliminary data.</text>
</comment>
<sequence length="55" mass="6288">MYVVCKEHVEIAIDEFIDEYEEAPDVVDLLKVQFANWQPPAHCAHCQAAGRFLVV</sequence>
<keyword evidence="2" id="KW-1185">Reference proteome</keyword>
<dbReference type="EMBL" id="MYFO01000030">
    <property type="protein sequence ID" value="TFE84904.1"/>
    <property type="molecule type" value="Genomic_DNA"/>
</dbReference>
<dbReference type="AlphaFoldDB" id="A0A4Y8PV96"/>
<evidence type="ECO:0000313" key="1">
    <source>
        <dbReference type="EMBL" id="TFE84904.1"/>
    </source>
</evidence>
<reference evidence="1 2" key="1">
    <citation type="submission" date="2017-03" db="EMBL/GenBank/DDBJ databases">
        <title>Isolation of Levoglucosan Utilizing Bacteria.</title>
        <authorList>
            <person name="Arya A.S."/>
        </authorList>
    </citation>
    <scope>NUCLEOTIDE SEQUENCE [LARGE SCALE GENOMIC DNA]</scope>
    <source>
        <strain evidence="1 2">MEC069</strain>
    </source>
</reference>
<accession>A0A4Y8PV96</accession>
<dbReference type="RefSeq" id="WP_134755573.1">
    <property type="nucleotide sequence ID" value="NZ_MYFO02000020.1"/>
</dbReference>
<dbReference type="InterPro" id="IPR025626">
    <property type="entry name" value="YyzF"/>
</dbReference>
<organism evidence="1 2">
    <name type="scientific">Paenibacillus athensensis</name>
    <dbReference type="NCBI Taxonomy" id="1967502"/>
    <lineage>
        <taxon>Bacteria</taxon>
        <taxon>Bacillati</taxon>
        <taxon>Bacillota</taxon>
        <taxon>Bacilli</taxon>
        <taxon>Bacillales</taxon>
        <taxon>Paenibacillaceae</taxon>
        <taxon>Paenibacillus</taxon>
    </lineage>
</organism>
<dbReference type="NCBIfam" id="TIGR04129">
    <property type="entry name" value="CxxH_BA5709"/>
    <property type="match status" value="1"/>
</dbReference>
<name>A0A4Y8PV96_9BACL</name>
<dbReference type="Proteomes" id="UP000298246">
    <property type="component" value="Unassembled WGS sequence"/>
</dbReference>
<dbReference type="Pfam" id="PF14116">
    <property type="entry name" value="YyzF"/>
    <property type="match status" value="1"/>
</dbReference>